<dbReference type="EMBL" id="KL662182">
    <property type="protein sequence ID" value="KFM28787.1"/>
    <property type="molecule type" value="Genomic_DNA"/>
</dbReference>
<sequence>MTILKRGGISMNSDHRDPESNGLITVPPMAEQLQRHEHGLCRFRPGTVVSAVDHVQAYCIVIYTGCEREEGTWHPEYIPDNYCALLCLNRTKVPTVNDIADDPINFVPEDQLEPVDEEQLKTSIPGELSDQGFGVREPDWVRQPAL</sequence>
<dbReference type="Proteomes" id="UP000028924">
    <property type="component" value="Unassembled WGS sequence"/>
</dbReference>
<dbReference type="RefSeq" id="XP_011401834.1">
    <property type="nucleotide sequence ID" value="XM_011403532.1"/>
</dbReference>
<evidence type="ECO:0000313" key="3">
    <source>
        <dbReference type="Proteomes" id="UP000028924"/>
    </source>
</evidence>
<name>A0A087SST3_AUXPR</name>
<dbReference type="AlphaFoldDB" id="A0A087SST3"/>
<protein>
    <submittedName>
        <fullName evidence="2">Uncharacterized protein</fullName>
    </submittedName>
</protein>
<evidence type="ECO:0000313" key="2">
    <source>
        <dbReference type="EMBL" id="KFM28787.1"/>
    </source>
</evidence>
<reference evidence="2 3" key="1">
    <citation type="journal article" date="2014" name="BMC Genomics">
        <title>Oil accumulation mechanisms of the oleaginous microalga Chlorella protothecoides revealed through its genome, transcriptomes, and proteomes.</title>
        <authorList>
            <person name="Gao C."/>
            <person name="Wang Y."/>
            <person name="Shen Y."/>
            <person name="Yan D."/>
            <person name="He X."/>
            <person name="Dai J."/>
            <person name="Wu Q."/>
        </authorList>
    </citation>
    <scope>NUCLEOTIDE SEQUENCE [LARGE SCALE GENOMIC DNA]</scope>
    <source>
        <strain evidence="2 3">0710</strain>
    </source>
</reference>
<keyword evidence="3" id="KW-1185">Reference proteome</keyword>
<feature type="region of interest" description="Disordered" evidence="1">
    <location>
        <begin position="126"/>
        <end position="146"/>
    </location>
</feature>
<proteinExistence type="predicted"/>
<dbReference type="GeneID" id="23617699"/>
<accession>A0A087SST3</accession>
<gene>
    <name evidence="2" type="ORF">F751_6308</name>
</gene>
<evidence type="ECO:0000256" key="1">
    <source>
        <dbReference type="SAM" id="MobiDB-lite"/>
    </source>
</evidence>
<organism evidence="2 3">
    <name type="scientific">Auxenochlorella protothecoides</name>
    <name type="common">Green microalga</name>
    <name type="synonym">Chlorella protothecoides</name>
    <dbReference type="NCBI Taxonomy" id="3075"/>
    <lineage>
        <taxon>Eukaryota</taxon>
        <taxon>Viridiplantae</taxon>
        <taxon>Chlorophyta</taxon>
        <taxon>core chlorophytes</taxon>
        <taxon>Trebouxiophyceae</taxon>
        <taxon>Chlorellales</taxon>
        <taxon>Chlorellaceae</taxon>
        <taxon>Auxenochlorella</taxon>
    </lineage>
</organism>
<dbReference type="KEGG" id="apro:F751_6308"/>
<feature type="region of interest" description="Disordered" evidence="1">
    <location>
        <begin position="1"/>
        <end position="23"/>
    </location>
</feature>